<name>A0ABP8ATY0_9ACTN</name>
<evidence type="ECO:0000313" key="4">
    <source>
        <dbReference type="EMBL" id="GAA4190432.1"/>
    </source>
</evidence>
<dbReference type="Proteomes" id="UP001501251">
    <property type="component" value="Unassembled WGS sequence"/>
</dbReference>
<accession>A0ABP8ATY0</accession>
<gene>
    <name evidence="4" type="ORF">GCM10022252_28740</name>
</gene>
<dbReference type="InterPro" id="IPR000182">
    <property type="entry name" value="GNAT_dom"/>
</dbReference>
<dbReference type="PANTHER" id="PTHR43877:SF2">
    <property type="entry name" value="AMINOALKYLPHOSPHONATE N-ACETYLTRANSFERASE-RELATED"/>
    <property type="match status" value="1"/>
</dbReference>
<dbReference type="PANTHER" id="PTHR43877">
    <property type="entry name" value="AMINOALKYLPHOSPHONATE N-ACETYLTRANSFERASE-RELATED-RELATED"/>
    <property type="match status" value="1"/>
</dbReference>
<keyword evidence="5" id="KW-1185">Reference proteome</keyword>
<dbReference type="Pfam" id="PF00583">
    <property type="entry name" value="Acetyltransf_1"/>
    <property type="match status" value="1"/>
</dbReference>
<evidence type="ECO:0000256" key="2">
    <source>
        <dbReference type="ARBA" id="ARBA00023315"/>
    </source>
</evidence>
<comment type="caution">
    <text evidence="4">The sequence shown here is derived from an EMBL/GenBank/DDBJ whole genome shotgun (WGS) entry which is preliminary data.</text>
</comment>
<reference evidence="5" key="1">
    <citation type="journal article" date="2019" name="Int. J. Syst. Evol. Microbiol.">
        <title>The Global Catalogue of Microorganisms (GCM) 10K type strain sequencing project: providing services to taxonomists for standard genome sequencing and annotation.</title>
        <authorList>
            <consortium name="The Broad Institute Genomics Platform"/>
            <consortium name="The Broad Institute Genome Sequencing Center for Infectious Disease"/>
            <person name="Wu L."/>
            <person name="Ma J."/>
        </authorList>
    </citation>
    <scope>NUCLEOTIDE SEQUENCE [LARGE SCALE GENOMIC DNA]</scope>
    <source>
        <strain evidence="5">JCM 17388</strain>
    </source>
</reference>
<proteinExistence type="predicted"/>
<dbReference type="Gene3D" id="3.40.630.30">
    <property type="match status" value="1"/>
</dbReference>
<sequence length="181" mass="20452">MNRPSRTTRPTFRVATVADVPTLVLLVDSAYRGESSRAGWTTEADLLSGRRTDTARVTAELGKPENRMIVMEVDDEIVACCQVEHRGEHAYFGMFAVRPTLQGGGFGRAVLAEAERFARETWGVNEMRMTVISVREELLAWYVRRGYTRTGETIPFPYEDESVGVPHREDLEMELLVRKLG</sequence>
<evidence type="ECO:0000313" key="5">
    <source>
        <dbReference type="Proteomes" id="UP001501251"/>
    </source>
</evidence>
<dbReference type="CDD" id="cd04301">
    <property type="entry name" value="NAT_SF"/>
    <property type="match status" value="1"/>
</dbReference>
<organism evidence="4 5">
    <name type="scientific">Streptosporangium oxazolinicum</name>
    <dbReference type="NCBI Taxonomy" id="909287"/>
    <lineage>
        <taxon>Bacteria</taxon>
        <taxon>Bacillati</taxon>
        <taxon>Actinomycetota</taxon>
        <taxon>Actinomycetes</taxon>
        <taxon>Streptosporangiales</taxon>
        <taxon>Streptosporangiaceae</taxon>
        <taxon>Streptosporangium</taxon>
    </lineage>
</organism>
<dbReference type="PROSITE" id="PS51186">
    <property type="entry name" value="GNAT"/>
    <property type="match status" value="1"/>
</dbReference>
<dbReference type="RefSeq" id="WP_344918329.1">
    <property type="nucleotide sequence ID" value="NZ_BAABAQ010000004.1"/>
</dbReference>
<keyword evidence="1" id="KW-0808">Transferase</keyword>
<keyword evidence="2" id="KW-0012">Acyltransferase</keyword>
<dbReference type="SUPFAM" id="SSF55729">
    <property type="entry name" value="Acyl-CoA N-acyltransferases (Nat)"/>
    <property type="match status" value="1"/>
</dbReference>
<dbReference type="InterPro" id="IPR050832">
    <property type="entry name" value="Bact_Acetyltransf"/>
</dbReference>
<feature type="domain" description="N-acetyltransferase" evidence="3">
    <location>
        <begin position="10"/>
        <end position="178"/>
    </location>
</feature>
<evidence type="ECO:0000256" key="1">
    <source>
        <dbReference type="ARBA" id="ARBA00022679"/>
    </source>
</evidence>
<dbReference type="EMBL" id="BAABAQ010000004">
    <property type="protein sequence ID" value="GAA4190432.1"/>
    <property type="molecule type" value="Genomic_DNA"/>
</dbReference>
<dbReference type="InterPro" id="IPR016181">
    <property type="entry name" value="Acyl_CoA_acyltransferase"/>
</dbReference>
<evidence type="ECO:0000259" key="3">
    <source>
        <dbReference type="PROSITE" id="PS51186"/>
    </source>
</evidence>
<protein>
    <submittedName>
        <fullName evidence="4">GNAT family N-acetyltransferase</fullName>
    </submittedName>
</protein>